<accession>A0A9R1XT37</accession>
<evidence type="ECO:0000313" key="4">
    <source>
        <dbReference type="Proteomes" id="UP000235145"/>
    </source>
</evidence>
<evidence type="ECO:0000313" key="3">
    <source>
        <dbReference type="EMBL" id="KAJ0218387.1"/>
    </source>
</evidence>
<dbReference type="Pfam" id="PF10551">
    <property type="entry name" value="MULE"/>
    <property type="match status" value="1"/>
</dbReference>
<feature type="region of interest" description="Disordered" evidence="1">
    <location>
        <begin position="225"/>
        <end position="255"/>
    </location>
</feature>
<gene>
    <name evidence="3" type="ORF">LSAT_V11C300122320</name>
</gene>
<feature type="domain" description="MULE transposase" evidence="2">
    <location>
        <begin position="52"/>
        <end position="128"/>
    </location>
</feature>
<feature type="compositionally biased region" description="Basic residues" evidence="1">
    <location>
        <begin position="246"/>
        <end position="255"/>
    </location>
</feature>
<dbReference type="InterPro" id="IPR018289">
    <property type="entry name" value="MULE_transposase_dom"/>
</dbReference>
<organism evidence="3 4">
    <name type="scientific">Lactuca sativa</name>
    <name type="common">Garden lettuce</name>
    <dbReference type="NCBI Taxonomy" id="4236"/>
    <lineage>
        <taxon>Eukaryota</taxon>
        <taxon>Viridiplantae</taxon>
        <taxon>Streptophyta</taxon>
        <taxon>Embryophyta</taxon>
        <taxon>Tracheophyta</taxon>
        <taxon>Spermatophyta</taxon>
        <taxon>Magnoliopsida</taxon>
        <taxon>eudicotyledons</taxon>
        <taxon>Gunneridae</taxon>
        <taxon>Pentapetalae</taxon>
        <taxon>asterids</taxon>
        <taxon>campanulids</taxon>
        <taxon>Asterales</taxon>
        <taxon>Asteraceae</taxon>
        <taxon>Cichorioideae</taxon>
        <taxon>Cichorieae</taxon>
        <taxon>Lactucinae</taxon>
        <taxon>Lactuca</taxon>
    </lineage>
</organism>
<reference evidence="3 4" key="1">
    <citation type="journal article" date="2017" name="Nat. Commun.">
        <title>Genome assembly with in vitro proximity ligation data and whole-genome triplication in lettuce.</title>
        <authorList>
            <person name="Reyes-Chin-Wo S."/>
            <person name="Wang Z."/>
            <person name="Yang X."/>
            <person name="Kozik A."/>
            <person name="Arikit S."/>
            <person name="Song C."/>
            <person name="Xia L."/>
            <person name="Froenicke L."/>
            <person name="Lavelle D.O."/>
            <person name="Truco M.J."/>
            <person name="Xia R."/>
            <person name="Zhu S."/>
            <person name="Xu C."/>
            <person name="Xu H."/>
            <person name="Xu X."/>
            <person name="Cox K."/>
            <person name="Korf I."/>
            <person name="Meyers B.C."/>
            <person name="Michelmore R.W."/>
        </authorList>
    </citation>
    <scope>NUCLEOTIDE SEQUENCE [LARGE SCALE GENOMIC DNA]</scope>
    <source>
        <strain evidence="4">cv. Salinas</strain>
        <tissue evidence="3">Seedlings</tissue>
    </source>
</reference>
<dbReference type="AlphaFoldDB" id="A0A9R1XT37"/>
<dbReference type="PANTHER" id="PTHR31973:SF190">
    <property type="entry name" value="MULE TRANSPOSASE DOMAIN-CONTAINING PROTEIN"/>
    <property type="match status" value="1"/>
</dbReference>
<protein>
    <recommendedName>
        <fullName evidence="2">MULE transposase domain-containing protein</fullName>
    </recommendedName>
</protein>
<evidence type="ECO:0000259" key="2">
    <source>
        <dbReference type="Pfam" id="PF10551"/>
    </source>
</evidence>
<comment type="caution">
    <text evidence="3">The sequence shown here is derived from an EMBL/GenBank/DDBJ whole genome shotgun (WGS) entry which is preliminary data.</text>
</comment>
<keyword evidence="4" id="KW-1185">Reference proteome</keyword>
<dbReference type="PANTHER" id="PTHR31973">
    <property type="entry name" value="POLYPROTEIN, PUTATIVE-RELATED"/>
    <property type="match status" value="1"/>
</dbReference>
<name>A0A9R1XT37_LACSA</name>
<proteinExistence type="predicted"/>
<dbReference type="Proteomes" id="UP000235145">
    <property type="component" value="Unassembled WGS sequence"/>
</dbReference>
<sequence length="255" mass="28775">MGSCSSKFLANIILHQVESNPKISTRALQEDLMKDESVPLKEEFKKGLKDFLGFDGMFLKGSFPGQVISAVGLDSNNGNYPVAYVIIETENINSRTWFFEHLGDDMDLSSSSTFTFISDWQKVFHSKLDEVRDKPIITCLEFIKEYLTKRIVNIHKVQDKCKGNGTLHVFHANILLIQCMIRCRMGQNVEILRSKTRKRATDEPSQSTSISRKYVTITCRKCPNKGHNARTCKGQRGPSEVGNGSGKKKRKAHAV</sequence>
<evidence type="ECO:0000256" key="1">
    <source>
        <dbReference type="SAM" id="MobiDB-lite"/>
    </source>
</evidence>
<dbReference type="EMBL" id="NBSK02000003">
    <property type="protein sequence ID" value="KAJ0218387.1"/>
    <property type="molecule type" value="Genomic_DNA"/>
</dbReference>